<evidence type="ECO:0000256" key="4">
    <source>
        <dbReference type="ARBA" id="ARBA00022723"/>
    </source>
</evidence>
<proteinExistence type="inferred from homology"/>
<dbReference type="GO" id="GO:0046872">
    <property type="term" value="F:metal ion binding"/>
    <property type="evidence" value="ECO:0007669"/>
    <property type="project" value="UniProtKB-KW"/>
</dbReference>
<evidence type="ECO:0000256" key="7">
    <source>
        <dbReference type="ARBA" id="ARBA00023002"/>
    </source>
</evidence>
<dbReference type="Pfam" id="PF13621">
    <property type="entry name" value="Cupin_8"/>
    <property type="match status" value="1"/>
</dbReference>
<evidence type="ECO:0000259" key="14">
    <source>
        <dbReference type="PROSITE" id="PS51184"/>
    </source>
</evidence>
<feature type="compositionally biased region" description="Basic residues" evidence="13">
    <location>
        <begin position="12"/>
        <end position="27"/>
    </location>
</feature>
<evidence type="ECO:0000256" key="9">
    <source>
        <dbReference type="ARBA" id="ARBA00023015"/>
    </source>
</evidence>
<sequence length="455" mass="52594">MTTTATKEQKETKKKKKKKSKTKNKTKDRKEKQHEPKNEEEKMKKKIRAAKRGTRSELSVSKGGWTKHGYAYDNANVLNTTNLKSKAGIIERISAKEVSPEEFDRRFSSTRTPCIITDAMDHWPCFMKTLNSKGKEDNPREWTIDKLQKRFSKDRFKVGSDDDGYAVRMTMTEFQFYCDEERNPDYGCKRDDSPLYVFDGSVFDKENTKELEKDFDIPSYFSEDLFKYVGHKRRPPHRWVVFGPPRSGSSVHVDPLATSAWNALISGQKRWVLYPPDKGLSKPLLKPKGIGLDGESVTWFQKAYPMTQTREWSEVGGCPKSFDVVQNAGEIMFVPDGWWHAVLNITHTVAVTQNFCTTPRFDAVYRATRRGRPKMSKKWLEKLKAKGRQDLYDTAVRQPRRSEYSENEKTSSSSSSSSEGESDTEDADDRMVRLKEETRRLAKHGGKREREEEEV</sequence>
<dbReference type="eggNOG" id="KOG2130">
    <property type="taxonomic scope" value="Eukaryota"/>
</dbReference>
<feature type="compositionally biased region" description="Basic residues" evidence="13">
    <location>
        <begin position="44"/>
        <end position="53"/>
    </location>
</feature>
<keyword evidence="9" id="KW-0805">Transcription regulation</keyword>
<feature type="region of interest" description="Disordered" evidence="13">
    <location>
        <begin position="390"/>
        <end position="455"/>
    </location>
</feature>
<keyword evidence="16" id="KW-1185">Reference proteome</keyword>
<dbReference type="PANTHER" id="PTHR12480">
    <property type="entry name" value="ARGININE DEMETHYLASE AND LYSYL-HYDROXYLASE JMJD"/>
    <property type="match status" value="1"/>
</dbReference>
<evidence type="ECO:0000313" key="16">
    <source>
        <dbReference type="Proteomes" id="UP000198341"/>
    </source>
</evidence>
<name>K8F750_9CHLO</name>
<evidence type="ECO:0000256" key="3">
    <source>
        <dbReference type="ARBA" id="ARBA00006801"/>
    </source>
</evidence>
<dbReference type="OrthoDB" id="424465at2759"/>
<dbReference type="Gene3D" id="2.60.120.650">
    <property type="entry name" value="Cupin"/>
    <property type="match status" value="1"/>
</dbReference>
<evidence type="ECO:0000256" key="1">
    <source>
        <dbReference type="ARBA" id="ARBA00001954"/>
    </source>
</evidence>
<evidence type="ECO:0000256" key="13">
    <source>
        <dbReference type="SAM" id="MobiDB-lite"/>
    </source>
</evidence>
<comment type="subcellular location">
    <subcellularLocation>
        <location evidence="2">Nucleus</location>
    </subcellularLocation>
</comment>
<dbReference type="GO" id="GO:0106140">
    <property type="term" value="F:P-TEFb complex binding"/>
    <property type="evidence" value="ECO:0007669"/>
    <property type="project" value="TreeGrafter"/>
</dbReference>
<keyword evidence="8" id="KW-0408">Iron</keyword>
<gene>
    <name evidence="15" type="ordered locus">Bathy18g00070</name>
</gene>
<protein>
    <recommendedName>
        <fullName evidence="14">JmjC domain-containing protein</fullName>
    </recommendedName>
</protein>
<evidence type="ECO:0000313" key="15">
    <source>
        <dbReference type="EMBL" id="CCO20685.1"/>
    </source>
</evidence>
<dbReference type="InterPro" id="IPR050910">
    <property type="entry name" value="JMJD6_ArgDemeth/LysHydrox"/>
</dbReference>
<feature type="compositionally biased region" description="Low complexity" evidence="13">
    <location>
        <begin position="410"/>
        <end position="419"/>
    </location>
</feature>
<dbReference type="PROSITE" id="PS51184">
    <property type="entry name" value="JMJC"/>
    <property type="match status" value="1"/>
</dbReference>
<organism evidence="15 16">
    <name type="scientific">Bathycoccus prasinos</name>
    <dbReference type="NCBI Taxonomy" id="41875"/>
    <lineage>
        <taxon>Eukaryota</taxon>
        <taxon>Viridiplantae</taxon>
        <taxon>Chlorophyta</taxon>
        <taxon>Mamiellophyceae</taxon>
        <taxon>Mamiellales</taxon>
        <taxon>Bathycoccaceae</taxon>
        <taxon>Bathycoccus</taxon>
    </lineage>
</organism>
<evidence type="ECO:0000256" key="10">
    <source>
        <dbReference type="ARBA" id="ARBA00023163"/>
    </source>
</evidence>
<keyword evidence="4" id="KW-0479">Metal-binding</keyword>
<comment type="similarity">
    <text evidence="12">Belongs to the JMJD6 family.</text>
</comment>
<dbReference type="KEGG" id="bpg:Bathy18g00070"/>
<dbReference type="AlphaFoldDB" id="K8F750"/>
<feature type="compositionally biased region" description="Basic and acidic residues" evidence="13">
    <location>
        <begin position="400"/>
        <end position="409"/>
    </location>
</feature>
<keyword evidence="6" id="KW-0223">Dioxygenase</keyword>
<feature type="region of interest" description="Disordered" evidence="13">
    <location>
        <begin position="1"/>
        <end position="61"/>
    </location>
</feature>
<dbReference type="SUPFAM" id="SSF51197">
    <property type="entry name" value="Clavaminate synthase-like"/>
    <property type="match status" value="1"/>
</dbReference>
<evidence type="ECO:0000256" key="11">
    <source>
        <dbReference type="ARBA" id="ARBA00023242"/>
    </source>
</evidence>
<feature type="domain" description="JmjC" evidence="14">
    <location>
        <begin position="206"/>
        <end position="372"/>
    </location>
</feature>
<dbReference type="EMBL" id="FO082261">
    <property type="protein sequence ID" value="CCO20685.1"/>
    <property type="molecule type" value="Genomic_DNA"/>
</dbReference>
<dbReference type="GO" id="GO:0005737">
    <property type="term" value="C:cytoplasm"/>
    <property type="evidence" value="ECO:0007669"/>
    <property type="project" value="TreeGrafter"/>
</dbReference>
<dbReference type="RefSeq" id="XP_007508194.1">
    <property type="nucleotide sequence ID" value="XM_007508132.1"/>
</dbReference>
<comment type="cofactor">
    <cofactor evidence="1">
        <name>Fe(2+)</name>
        <dbReference type="ChEBI" id="CHEBI:29033"/>
    </cofactor>
</comment>
<dbReference type="Gene3D" id="1.20.1280.270">
    <property type="match status" value="1"/>
</dbReference>
<feature type="compositionally biased region" description="Basic and acidic residues" evidence="13">
    <location>
        <begin position="429"/>
        <end position="440"/>
    </location>
</feature>
<reference evidence="15 16" key="1">
    <citation type="submission" date="2011-10" db="EMBL/GenBank/DDBJ databases">
        <authorList>
            <person name="Genoscope - CEA"/>
        </authorList>
    </citation>
    <scope>NUCLEOTIDE SEQUENCE [LARGE SCALE GENOMIC DNA]</scope>
    <source>
        <strain evidence="15 16">RCC 1105</strain>
    </source>
</reference>
<evidence type="ECO:0000256" key="12">
    <source>
        <dbReference type="ARBA" id="ARBA00038068"/>
    </source>
</evidence>
<comment type="similarity">
    <text evidence="3">Belongs to the JARID1 histone demethylase family.</text>
</comment>
<accession>K8F750</accession>
<dbReference type="PANTHER" id="PTHR12480:SF32">
    <property type="entry name" value="BIFUNCTIONAL ARGININE DEMETHYLASE AND LYSYL-HYDROXYLASE JMJD6"/>
    <property type="match status" value="1"/>
</dbReference>
<dbReference type="GO" id="GO:0005634">
    <property type="term" value="C:nucleus"/>
    <property type="evidence" value="ECO:0007669"/>
    <property type="project" value="UniProtKB-SubCell"/>
</dbReference>
<dbReference type="Proteomes" id="UP000198341">
    <property type="component" value="Chromosome 18"/>
</dbReference>
<evidence type="ECO:0000256" key="8">
    <source>
        <dbReference type="ARBA" id="ARBA00023004"/>
    </source>
</evidence>
<evidence type="ECO:0000256" key="6">
    <source>
        <dbReference type="ARBA" id="ARBA00022964"/>
    </source>
</evidence>
<dbReference type="GO" id="GO:0033749">
    <property type="term" value="F:histone H4R3 demethylase activity"/>
    <property type="evidence" value="ECO:0007669"/>
    <property type="project" value="TreeGrafter"/>
</dbReference>
<dbReference type="STRING" id="41875.K8F750"/>
<keyword evidence="7" id="KW-0560">Oxidoreductase</keyword>
<dbReference type="GeneID" id="19010803"/>
<dbReference type="InterPro" id="IPR041667">
    <property type="entry name" value="Cupin_8"/>
</dbReference>
<keyword evidence="11" id="KW-0539">Nucleus</keyword>
<evidence type="ECO:0000256" key="5">
    <source>
        <dbReference type="ARBA" id="ARBA00022853"/>
    </source>
</evidence>
<keyword evidence="10" id="KW-0804">Transcription</keyword>
<keyword evidence="5" id="KW-0156">Chromatin regulator</keyword>
<evidence type="ECO:0000256" key="2">
    <source>
        <dbReference type="ARBA" id="ARBA00004123"/>
    </source>
</evidence>
<dbReference type="InterPro" id="IPR003347">
    <property type="entry name" value="JmjC_dom"/>
</dbReference>
<dbReference type="SMART" id="SM00558">
    <property type="entry name" value="JmjC"/>
    <property type="match status" value="1"/>
</dbReference>
<feature type="compositionally biased region" description="Basic and acidic residues" evidence="13">
    <location>
        <begin position="28"/>
        <end position="43"/>
    </location>
</feature>